<gene>
    <name evidence="1" type="ORF">A1332_11755</name>
</gene>
<dbReference type="AlphaFoldDB" id="A0A177MKG1"/>
<dbReference type="OrthoDB" id="9761985at2"/>
<reference evidence="1 2" key="1">
    <citation type="submission" date="2016-03" db="EMBL/GenBank/DDBJ databases">
        <authorList>
            <person name="Ploux O."/>
        </authorList>
    </citation>
    <scope>NUCLEOTIDE SEQUENCE [LARGE SCALE GENOMIC DNA]</scope>
    <source>
        <strain evidence="1 2">R-45363</strain>
    </source>
</reference>
<dbReference type="RefSeq" id="WP_064008047.1">
    <property type="nucleotide sequence ID" value="NZ_LUUG01000059.1"/>
</dbReference>
<dbReference type="EMBL" id="LUUG01000059">
    <property type="protein sequence ID" value="OAI06286.1"/>
    <property type="molecule type" value="Genomic_DNA"/>
</dbReference>
<dbReference type="Proteomes" id="UP000078090">
    <property type="component" value="Unassembled WGS sequence"/>
</dbReference>
<name>A0A177MKG1_METMH</name>
<comment type="caution">
    <text evidence="1">The sequence shown here is derived from an EMBL/GenBank/DDBJ whole genome shotgun (WGS) entry which is preliminary data.</text>
</comment>
<organism evidence="1 2">
    <name type="scientific">Methylomonas methanica</name>
    <dbReference type="NCBI Taxonomy" id="421"/>
    <lineage>
        <taxon>Bacteria</taxon>
        <taxon>Pseudomonadati</taxon>
        <taxon>Pseudomonadota</taxon>
        <taxon>Gammaproteobacteria</taxon>
        <taxon>Methylococcales</taxon>
        <taxon>Methylococcaceae</taxon>
        <taxon>Methylomonas</taxon>
    </lineage>
</organism>
<protein>
    <submittedName>
        <fullName evidence="1">Uncharacterized protein</fullName>
    </submittedName>
</protein>
<evidence type="ECO:0000313" key="2">
    <source>
        <dbReference type="Proteomes" id="UP000078090"/>
    </source>
</evidence>
<proteinExistence type="predicted"/>
<evidence type="ECO:0000313" key="1">
    <source>
        <dbReference type="EMBL" id="OAI06286.1"/>
    </source>
</evidence>
<accession>A0A177MKG1</accession>
<sequence length="140" mass="15884">MEAFNPELRHEAGSGFFMAKIMSSPKFILISFTGSCEPTHLLTIEILSDYALFLKTMVSLALNYVGFTRGEGSTAVASVYRTLKQVMLNVRVFVTEKTEVTDFIQPSDSVGSSKPRFTGAMVDKPRIHFERKRRFSDYRR</sequence>